<accession>A0A1V1PFR1</accession>
<dbReference type="GO" id="GO:0016301">
    <property type="term" value="F:kinase activity"/>
    <property type="evidence" value="ECO:0007669"/>
    <property type="project" value="UniProtKB-KW"/>
</dbReference>
<comment type="caution">
    <text evidence="2">The sequence shown here is derived from an EMBL/GenBank/DDBJ whole genome shotgun (WGS) entry which is preliminary data.</text>
</comment>
<organism evidence="2 3">
    <name type="scientific">Candidatus Magnetoglobus multicellularis str. Araruama</name>
    <dbReference type="NCBI Taxonomy" id="890399"/>
    <lineage>
        <taxon>Bacteria</taxon>
        <taxon>Pseudomonadati</taxon>
        <taxon>Thermodesulfobacteriota</taxon>
        <taxon>Desulfobacteria</taxon>
        <taxon>Desulfobacterales</taxon>
        <taxon>Desulfobacteraceae</taxon>
        <taxon>Candidatus Magnetoglobus</taxon>
    </lineage>
</organism>
<name>A0A1V1PFR1_9BACT</name>
<dbReference type="Proteomes" id="UP000189670">
    <property type="component" value="Unassembled WGS sequence"/>
</dbReference>
<dbReference type="Pfam" id="PF08544">
    <property type="entry name" value="GHMP_kinases_C"/>
    <property type="match status" value="1"/>
</dbReference>
<dbReference type="Gene3D" id="3.30.70.890">
    <property type="entry name" value="GHMP kinase, C-terminal domain"/>
    <property type="match status" value="1"/>
</dbReference>
<protein>
    <submittedName>
        <fullName evidence="2">4-diphosphocytidyl-2-C-methyl-D-erythritol kinase</fullName>
    </submittedName>
</protein>
<dbReference type="InterPro" id="IPR013750">
    <property type="entry name" value="GHMP_kinase_C_dom"/>
</dbReference>
<dbReference type="AlphaFoldDB" id="A0A1V1PFR1"/>
<reference evidence="3" key="1">
    <citation type="submission" date="2012-11" db="EMBL/GenBank/DDBJ databases">
        <authorList>
            <person name="Lucero-Rivera Y.E."/>
            <person name="Tovar-Ramirez D."/>
        </authorList>
    </citation>
    <scope>NUCLEOTIDE SEQUENCE [LARGE SCALE GENOMIC DNA]</scope>
    <source>
        <strain evidence="3">Araruama</strain>
    </source>
</reference>
<proteinExistence type="predicted"/>
<evidence type="ECO:0000259" key="1">
    <source>
        <dbReference type="Pfam" id="PF08544"/>
    </source>
</evidence>
<evidence type="ECO:0000313" key="3">
    <source>
        <dbReference type="Proteomes" id="UP000189670"/>
    </source>
</evidence>
<gene>
    <name evidence="2" type="ORF">OMM_06756</name>
</gene>
<keyword evidence="2" id="KW-0808">Transferase</keyword>
<dbReference type="InterPro" id="IPR036554">
    <property type="entry name" value="GHMP_kinase_C_sf"/>
</dbReference>
<keyword evidence="2" id="KW-0418">Kinase</keyword>
<dbReference type="SUPFAM" id="SSF55060">
    <property type="entry name" value="GHMP Kinase, C-terminal domain"/>
    <property type="match status" value="1"/>
</dbReference>
<evidence type="ECO:0000313" key="2">
    <source>
        <dbReference type="EMBL" id="ETR73749.1"/>
    </source>
</evidence>
<feature type="domain" description="GHMP kinase C-terminal" evidence="1">
    <location>
        <begin position="5"/>
        <end position="52"/>
    </location>
</feature>
<sequence length="79" mass="8721">MTDIHNDLEMSVFSHYPILSEIKKMMLGLGADQSVMSGSGSSIVGIFSDTTSCYKACKQLNLKEQWQANVCHVTNTIHV</sequence>
<dbReference type="EMBL" id="ATBP01000040">
    <property type="protein sequence ID" value="ETR73749.1"/>
    <property type="molecule type" value="Genomic_DNA"/>
</dbReference>